<dbReference type="Pfam" id="PF21036">
    <property type="entry name" value="EryCIII-like_N"/>
    <property type="match status" value="1"/>
</dbReference>
<evidence type="ECO:0000259" key="5">
    <source>
        <dbReference type="Pfam" id="PF21036"/>
    </source>
</evidence>
<dbReference type="EC" id="2.4.1.-" evidence="7"/>
<dbReference type="EMBL" id="JAGGLP010000007">
    <property type="protein sequence ID" value="MBP2051165.1"/>
    <property type="molecule type" value="Genomic_DNA"/>
</dbReference>
<dbReference type="PANTHER" id="PTHR48050">
    <property type="entry name" value="STEROL 3-BETA-GLUCOSYLTRANSFERASE"/>
    <property type="match status" value="1"/>
</dbReference>
<reference evidence="6 8" key="1">
    <citation type="submission" date="2016-06" db="EMBL/GenBank/DDBJ databases">
        <title>Complete genome sequence of Streptomyces griseochromogenes ATCC 14511, the Blasticidin S producer.</title>
        <authorList>
            <person name="Wu L."/>
        </authorList>
    </citation>
    <scope>NUCLEOTIDE SEQUENCE [LARGE SCALE GENOMIC DNA]</scope>
    <source>
        <strain evidence="6 8">ATCC 14511</strain>
    </source>
</reference>
<dbReference type="KEGG" id="sgs:AVL59_45990"/>
<dbReference type="Pfam" id="PF06722">
    <property type="entry name" value="EryCIII-like_C"/>
    <property type="match status" value="1"/>
</dbReference>
<reference evidence="7 9" key="2">
    <citation type="submission" date="2021-03" db="EMBL/GenBank/DDBJ databases">
        <title>Genomic Encyclopedia of Type Strains, Phase IV (KMG-IV): sequencing the most valuable type-strain genomes for metagenomic binning, comparative biology and taxonomic classification.</title>
        <authorList>
            <person name="Goeker M."/>
        </authorList>
    </citation>
    <scope>NUCLEOTIDE SEQUENCE [LARGE SCALE GENOMIC DNA]</scope>
    <source>
        <strain evidence="7 9">DSM 40499</strain>
    </source>
</reference>
<dbReference type="PANTHER" id="PTHR48050:SF13">
    <property type="entry name" value="STEROL 3-BETA-GLUCOSYLTRANSFERASE UGT80A2"/>
    <property type="match status" value="1"/>
</dbReference>
<dbReference type="OrthoDB" id="5488434at2"/>
<protein>
    <submittedName>
        <fullName evidence="7">Glycosyltransferase</fullName>
        <ecNumber evidence="7">2.4.1.-</ecNumber>
    </submittedName>
</protein>
<evidence type="ECO:0000313" key="9">
    <source>
        <dbReference type="Proteomes" id="UP001519309"/>
    </source>
</evidence>
<sequence>MRVLFISSPAATHFLPMLPLVRALQAAGHEVLVTGQPDVTGPAEAAGLATVTYGDAFHYEDLCGGKGPRGPRPIEAVGRPPAQQIDGAAQMWRNHTPYHLPDYLELARDWKADLVVSDHMDFAAPIVGEVLGIPSVEHRWGVNPTSTSMLKMTLMWLGPLCGRLGLDSVPGPSLILDPAPPALRSTDAPEGRPIRPLPHTDGRAPWAYAASPGAPGRRVAVALGGHALELGGAPLLRRVVDVLERTGGVEAVVSAPPRFREAIGALPKTMSYTDETAPGVLFPGADLVVHHGGAGSTLGAAALGVPQLVLPQVGDQFIAGDKVADAGAGISLDSAGLQNNDTNLTDAVRALLTDPGYRQDAARLRQQIGEMPGAAEAVGVLEDLVSHQTVRA</sequence>
<dbReference type="AlphaFoldDB" id="A0A1B1BB12"/>
<comment type="similarity">
    <text evidence="1">Belongs to the glycosyltransferase 28 family.</text>
</comment>
<evidence type="ECO:0000256" key="3">
    <source>
        <dbReference type="ARBA" id="ARBA00022679"/>
    </source>
</evidence>
<evidence type="ECO:0000313" key="7">
    <source>
        <dbReference type="EMBL" id="MBP2051165.1"/>
    </source>
</evidence>
<dbReference type="EMBL" id="CP016279">
    <property type="protein sequence ID" value="ANP55987.1"/>
    <property type="molecule type" value="Genomic_DNA"/>
</dbReference>
<keyword evidence="3 7" id="KW-0808">Transferase</keyword>
<dbReference type="GO" id="GO:0016758">
    <property type="term" value="F:hexosyltransferase activity"/>
    <property type="evidence" value="ECO:0007669"/>
    <property type="project" value="UniProtKB-ARBA"/>
</dbReference>
<dbReference type="Proteomes" id="UP001519309">
    <property type="component" value="Unassembled WGS sequence"/>
</dbReference>
<keyword evidence="2 7" id="KW-0328">Glycosyltransferase</keyword>
<name>A0A1B1BB12_9ACTN</name>
<dbReference type="Gene3D" id="3.40.50.2000">
    <property type="entry name" value="Glycogen Phosphorylase B"/>
    <property type="match status" value="2"/>
</dbReference>
<gene>
    <name evidence="6" type="ORF">AVL59_45990</name>
    <name evidence="7" type="ORF">J2Z21_004115</name>
</gene>
<accession>A0A1B1BB12</accession>
<dbReference type="InterPro" id="IPR050426">
    <property type="entry name" value="Glycosyltransferase_28"/>
</dbReference>
<dbReference type="GO" id="GO:0017000">
    <property type="term" value="P:antibiotic biosynthetic process"/>
    <property type="evidence" value="ECO:0007669"/>
    <property type="project" value="UniProtKB-ARBA"/>
</dbReference>
<evidence type="ECO:0000313" key="6">
    <source>
        <dbReference type="EMBL" id="ANP55987.1"/>
    </source>
</evidence>
<dbReference type="STRING" id="68214.AVL59_45990"/>
<proteinExistence type="inferred from homology"/>
<organism evidence="6 8">
    <name type="scientific">Streptomyces griseochromogenes</name>
    <dbReference type="NCBI Taxonomy" id="68214"/>
    <lineage>
        <taxon>Bacteria</taxon>
        <taxon>Bacillati</taxon>
        <taxon>Actinomycetota</taxon>
        <taxon>Actinomycetes</taxon>
        <taxon>Kitasatosporales</taxon>
        <taxon>Streptomycetaceae</taxon>
        <taxon>Streptomyces</taxon>
    </lineage>
</organism>
<dbReference type="CDD" id="cd03784">
    <property type="entry name" value="GT1_Gtf-like"/>
    <property type="match status" value="1"/>
</dbReference>
<evidence type="ECO:0000259" key="4">
    <source>
        <dbReference type="Pfam" id="PF06722"/>
    </source>
</evidence>
<dbReference type="GO" id="GO:0008194">
    <property type="term" value="F:UDP-glycosyltransferase activity"/>
    <property type="evidence" value="ECO:0007669"/>
    <property type="project" value="InterPro"/>
</dbReference>
<dbReference type="InterPro" id="IPR002213">
    <property type="entry name" value="UDP_glucos_trans"/>
</dbReference>
<dbReference type="RefSeq" id="WP_067316313.1">
    <property type="nucleotide sequence ID" value="NZ_CP016279.1"/>
</dbReference>
<dbReference type="SUPFAM" id="SSF53756">
    <property type="entry name" value="UDP-Glycosyltransferase/glycogen phosphorylase"/>
    <property type="match status" value="1"/>
</dbReference>
<keyword evidence="9" id="KW-1185">Reference proteome</keyword>
<feature type="domain" description="Erythromycin biosynthesis protein CIII-like N-terminal" evidence="5">
    <location>
        <begin position="23"/>
        <end position="224"/>
    </location>
</feature>
<dbReference type="InterPro" id="IPR010610">
    <property type="entry name" value="EryCIII-like_C"/>
</dbReference>
<evidence type="ECO:0000313" key="8">
    <source>
        <dbReference type="Proteomes" id="UP000092659"/>
    </source>
</evidence>
<evidence type="ECO:0000256" key="2">
    <source>
        <dbReference type="ARBA" id="ARBA00022676"/>
    </source>
</evidence>
<dbReference type="InterPro" id="IPR048284">
    <property type="entry name" value="EryCIII-like_N"/>
</dbReference>
<evidence type="ECO:0000256" key="1">
    <source>
        <dbReference type="ARBA" id="ARBA00006962"/>
    </source>
</evidence>
<dbReference type="Proteomes" id="UP000092659">
    <property type="component" value="Chromosome"/>
</dbReference>
<feature type="domain" description="Erythromycin biosynthesis protein CIII-like C-terminal" evidence="4">
    <location>
        <begin position="250"/>
        <end position="384"/>
    </location>
</feature>